<keyword evidence="3" id="KW-0378">Hydrolase</keyword>
<dbReference type="GO" id="GO:0017000">
    <property type="term" value="P:antibiotic biosynthetic process"/>
    <property type="evidence" value="ECO:0007669"/>
    <property type="project" value="InterPro"/>
</dbReference>
<comment type="similarity">
    <text evidence="1">Belongs to the peptidase S45 family.</text>
</comment>
<dbReference type="SUPFAM" id="SSF56235">
    <property type="entry name" value="N-terminal nucleophile aminohydrolases (Ntn hydrolases)"/>
    <property type="match status" value="1"/>
</dbReference>
<dbReference type="Pfam" id="PF01804">
    <property type="entry name" value="Penicil_amidase"/>
    <property type="match status" value="1"/>
</dbReference>
<protein>
    <submittedName>
        <fullName evidence="5">Peptidase S45</fullName>
    </submittedName>
</protein>
<dbReference type="PANTHER" id="PTHR34218:SF3">
    <property type="entry name" value="ACYL-HOMOSERINE LACTONE ACYLASE PVDQ"/>
    <property type="match status" value="1"/>
</dbReference>
<dbReference type="PROSITE" id="PS51257">
    <property type="entry name" value="PROKAR_LIPOPROTEIN"/>
    <property type="match status" value="1"/>
</dbReference>
<dbReference type="InterPro" id="IPR043146">
    <property type="entry name" value="Penicillin_amidase_N_B-knob"/>
</dbReference>
<dbReference type="RefSeq" id="WP_013465736.1">
    <property type="nucleotide sequence ID" value="NZ_BJXY01000006.1"/>
</dbReference>
<dbReference type="PANTHER" id="PTHR34218">
    <property type="entry name" value="PEPTIDASE S45 PENICILLIN AMIDASE"/>
    <property type="match status" value="1"/>
</dbReference>
<accession>A0AA37S113</accession>
<reference evidence="5" key="1">
    <citation type="journal article" date="2014" name="Int. J. Syst. Evol. Microbiol.">
        <title>Complete genome sequence of Corynebacterium casei LMG S-19264T (=DSM 44701T), isolated from a smear-ripened cheese.</title>
        <authorList>
            <consortium name="US DOE Joint Genome Institute (JGI-PGF)"/>
            <person name="Walter F."/>
            <person name="Albersmeier A."/>
            <person name="Kalinowski J."/>
            <person name="Ruckert C."/>
        </authorList>
    </citation>
    <scope>NUCLEOTIDE SEQUENCE</scope>
    <source>
        <strain evidence="5">NBRC 103034</strain>
    </source>
</reference>
<evidence type="ECO:0000256" key="4">
    <source>
        <dbReference type="ARBA" id="ARBA00023145"/>
    </source>
</evidence>
<dbReference type="Gene3D" id="1.10.439.10">
    <property type="entry name" value="Penicillin Amidohydrolase, domain 1"/>
    <property type="match status" value="1"/>
</dbReference>
<proteinExistence type="inferred from homology"/>
<dbReference type="GO" id="GO:0016811">
    <property type="term" value="F:hydrolase activity, acting on carbon-nitrogen (but not peptide) bonds, in linear amides"/>
    <property type="evidence" value="ECO:0007669"/>
    <property type="project" value="InterPro"/>
</dbReference>
<dbReference type="Proteomes" id="UP001161408">
    <property type="component" value="Unassembled WGS sequence"/>
</dbReference>
<keyword evidence="6" id="KW-1185">Reference proteome</keyword>
<sequence length="849" mass="92425">MKPHLLSLCIASSLLLIGCSEDNDNNVAPPIVVVPDPVPETSAPIIAFDDDNKLDANIRWTTFGVPHITADNLESLAFGSGYAYAKDHACLLMDQIIKVRGERSKYYGPDKVPGSGDSTHLISDFGYKALGVNEYAQANYDQLEENSRAHFEGFVQGFNKYVTDTGVDNLAPECASAPWVTSLTAQDMLAYSMATVQLASSANFLELAFLANPGDANEYLPMPTSEQPSAVSSMVGNINQRAKQFKLEKKFDHLGSNGWGLGKDMMANGKGGLLANPHFPHEGNLRFWQSHLTIPNAMNVMGGSLQGMPGVINIGFNEHIAWTHTFSTARHFLIYQLALNENDRMGYSVEGDNYEITSKTINVEVTVAPGTTITLSKPFYYSHHGLMIETPAANGLGWNDSQAFTIKDANEFNMDVVAQWSAINQATSLEEMKASFAKYDGVSFNNTMASDKEGNVFFVDDSTVLKLGDTANMAIRLQPELVALRESTGFDLVPGNLKLFEPQGVVPFEQAPQLSRTDYVQNSNDSYWVTNLEQPLVGFAAQYGDVHQPLSLRTRMGLKLIKEGGGEDSKFDLAELENALVGNRIYLGELVFDDLVAQCKARGATPVTLTNGTSIDLTAACAVLEGWNGAMNLDTQGAALIREFAHLFNGDEYLYDNFDVTNPANTPNTLLADGSALTALAHAVLNLQSNGVALNSTLGELQFVEKTLAGGIASGEKLPWSGPMSVEGGFNVYRFDRSSSRSFSTVIPYIDHQTLDDAITGKPLASNLTASGYPVNYGSSWMFVMNFTDDGPVAKGLLTMSQSSDSSSEHFDEQSRFYSNTPVLRPILFKDADINLNLINEMDLSMSKE</sequence>
<dbReference type="EMBL" id="BSNE01000002">
    <property type="protein sequence ID" value="GLQ01846.1"/>
    <property type="molecule type" value="Genomic_DNA"/>
</dbReference>
<keyword evidence="4" id="KW-0865">Zymogen</keyword>
<dbReference type="Gene3D" id="1.10.1400.10">
    <property type="match status" value="1"/>
</dbReference>
<evidence type="ECO:0000313" key="6">
    <source>
        <dbReference type="Proteomes" id="UP001161408"/>
    </source>
</evidence>
<dbReference type="InterPro" id="IPR043147">
    <property type="entry name" value="Penicillin_amidase_A-knob"/>
</dbReference>
<dbReference type="AlphaFoldDB" id="A0AA37S113"/>
<dbReference type="InterPro" id="IPR023343">
    <property type="entry name" value="Penicillin_amidase_dom1"/>
</dbReference>
<keyword evidence="2" id="KW-0732">Signal</keyword>
<reference evidence="5" key="2">
    <citation type="submission" date="2023-01" db="EMBL/GenBank/DDBJ databases">
        <title>Draft genome sequence of Pseudoalteromonas tetraodonis strain NBRC 103034.</title>
        <authorList>
            <person name="Sun Q."/>
            <person name="Mori K."/>
        </authorList>
    </citation>
    <scope>NUCLEOTIDE SEQUENCE</scope>
    <source>
        <strain evidence="5">NBRC 103034</strain>
    </source>
</reference>
<gene>
    <name evidence="5" type="primary">aaiD</name>
    <name evidence="5" type="ORF">GCM10007914_07270</name>
</gene>
<comment type="caution">
    <text evidence="5">The sequence shown here is derived from an EMBL/GenBank/DDBJ whole genome shotgun (WGS) entry which is preliminary data.</text>
</comment>
<dbReference type="Gene3D" id="2.30.120.10">
    <property type="match status" value="1"/>
</dbReference>
<evidence type="ECO:0000256" key="3">
    <source>
        <dbReference type="ARBA" id="ARBA00022801"/>
    </source>
</evidence>
<dbReference type="InterPro" id="IPR002692">
    <property type="entry name" value="S45"/>
</dbReference>
<organism evidence="5 6">
    <name type="scientific">Pseudoalteromonas tetraodonis GFC</name>
    <dbReference type="NCBI Taxonomy" id="1315271"/>
    <lineage>
        <taxon>Bacteria</taxon>
        <taxon>Pseudomonadati</taxon>
        <taxon>Pseudomonadota</taxon>
        <taxon>Gammaproteobacteria</taxon>
        <taxon>Alteromonadales</taxon>
        <taxon>Pseudoalteromonadaceae</taxon>
        <taxon>Pseudoalteromonas</taxon>
    </lineage>
</organism>
<evidence type="ECO:0000313" key="5">
    <source>
        <dbReference type="EMBL" id="GLQ01846.1"/>
    </source>
</evidence>
<dbReference type="GeneID" id="99693899"/>
<evidence type="ECO:0000256" key="2">
    <source>
        <dbReference type="ARBA" id="ARBA00022729"/>
    </source>
</evidence>
<dbReference type="Gene3D" id="3.60.20.10">
    <property type="entry name" value="Glutamine Phosphoribosylpyrophosphate, subunit 1, domain 1"/>
    <property type="match status" value="1"/>
</dbReference>
<name>A0AA37S113_9GAMM</name>
<dbReference type="InterPro" id="IPR029055">
    <property type="entry name" value="Ntn_hydrolases_N"/>
</dbReference>
<evidence type="ECO:0000256" key="1">
    <source>
        <dbReference type="ARBA" id="ARBA00006586"/>
    </source>
</evidence>